<comment type="caution">
    <text evidence="1">The sequence shown here is derived from an EMBL/GenBank/DDBJ whole genome shotgun (WGS) entry which is preliminary data.</text>
</comment>
<gene>
    <name evidence="1" type="ORF">FMOSSE_LOCUS12219</name>
</gene>
<protein>
    <submittedName>
        <fullName evidence="1">11976_t:CDS:1</fullName>
    </submittedName>
</protein>
<accession>A0A9N9HDD9</accession>
<evidence type="ECO:0000313" key="2">
    <source>
        <dbReference type="Proteomes" id="UP000789375"/>
    </source>
</evidence>
<reference evidence="1" key="1">
    <citation type="submission" date="2021-06" db="EMBL/GenBank/DDBJ databases">
        <authorList>
            <person name="Kallberg Y."/>
            <person name="Tangrot J."/>
            <person name="Rosling A."/>
        </authorList>
    </citation>
    <scope>NUCLEOTIDE SEQUENCE</scope>
    <source>
        <strain evidence="1">87-6 pot B 2015</strain>
    </source>
</reference>
<dbReference type="EMBL" id="CAJVPP010005562">
    <property type="protein sequence ID" value="CAG8666970.1"/>
    <property type="molecule type" value="Genomic_DNA"/>
</dbReference>
<sequence>LIFLENLTIPKNMRVTLNGLEFLVRDSTINDRRVLMFITIANIIHLA</sequence>
<keyword evidence="2" id="KW-1185">Reference proteome</keyword>
<organism evidence="1 2">
    <name type="scientific">Funneliformis mosseae</name>
    <name type="common">Endomycorrhizal fungus</name>
    <name type="synonym">Glomus mosseae</name>
    <dbReference type="NCBI Taxonomy" id="27381"/>
    <lineage>
        <taxon>Eukaryota</taxon>
        <taxon>Fungi</taxon>
        <taxon>Fungi incertae sedis</taxon>
        <taxon>Mucoromycota</taxon>
        <taxon>Glomeromycotina</taxon>
        <taxon>Glomeromycetes</taxon>
        <taxon>Glomerales</taxon>
        <taxon>Glomeraceae</taxon>
        <taxon>Funneliformis</taxon>
    </lineage>
</organism>
<dbReference type="AlphaFoldDB" id="A0A9N9HDD9"/>
<evidence type="ECO:0000313" key="1">
    <source>
        <dbReference type="EMBL" id="CAG8666970.1"/>
    </source>
</evidence>
<feature type="non-terminal residue" evidence="1">
    <location>
        <position position="1"/>
    </location>
</feature>
<proteinExistence type="predicted"/>
<name>A0A9N9HDD9_FUNMO</name>
<dbReference type="Proteomes" id="UP000789375">
    <property type="component" value="Unassembled WGS sequence"/>
</dbReference>